<feature type="binding site" description="axial binding residue" evidence="4">
    <location>
        <position position="483"/>
    </location>
    <ligand>
        <name>heme</name>
        <dbReference type="ChEBI" id="CHEBI:30413"/>
    </ligand>
    <ligandPart>
        <name>Fe</name>
        <dbReference type="ChEBI" id="CHEBI:18248"/>
    </ligandPart>
</feature>
<accession>A0AAN6QF26</accession>
<dbReference type="PANTHER" id="PTHR24305:SF222">
    <property type="entry name" value="CYTOCHROME P450 MONOOXYGENASE STCS"/>
    <property type="match status" value="1"/>
</dbReference>
<dbReference type="PRINTS" id="PR00385">
    <property type="entry name" value="P450"/>
</dbReference>
<dbReference type="AlphaFoldDB" id="A0AAN6QF26"/>
<dbReference type="InterPro" id="IPR036396">
    <property type="entry name" value="Cyt_P450_sf"/>
</dbReference>
<reference evidence="6" key="1">
    <citation type="journal article" date="2023" name="Mol. Phylogenet. Evol.">
        <title>Genome-scale phylogeny and comparative genomics of the fungal order Sordariales.</title>
        <authorList>
            <person name="Hensen N."/>
            <person name="Bonometti L."/>
            <person name="Westerberg I."/>
            <person name="Brannstrom I.O."/>
            <person name="Guillou S."/>
            <person name="Cros-Aarteil S."/>
            <person name="Calhoun S."/>
            <person name="Haridas S."/>
            <person name="Kuo A."/>
            <person name="Mondo S."/>
            <person name="Pangilinan J."/>
            <person name="Riley R."/>
            <person name="LaButti K."/>
            <person name="Andreopoulos B."/>
            <person name="Lipzen A."/>
            <person name="Chen C."/>
            <person name="Yan M."/>
            <person name="Daum C."/>
            <person name="Ng V."/>
            <person name="Clum A."/>
            <person name="Steindorff A."/>
            <person name="Ohm R.A."/>
            <person name="Martin F."/>
            <person name="Silar P."/>
            <person name="Natvig D.O."/>
            <person name="Lalanne C."/>
            <person name="Gautier V."/>
            <person name="Ament-Velasquez S.L."/>
            <person name="Kruys A."/>
            <person name="Hutchinson M.I."/>
            <person name="Powell A.J."/>
            <person name="Barry K."/>
            <person name="Miller A.N."/>
            <person name="Grigoriev I.V."/>
            <person name="Debuchy R."/>
            <person name="Gladieux P."/>
            <person name="Hiltunen Thoren M."/>
            <person name="Johannesson H."/>
        </authorList>
    </citation>
    <scope>NUCLEOTIDE SEQUENCE</scope>
    <source>
        <strain evidence="6">CBS 508.74</strain>
    </source>
</reference>
<evidence type="ECO:0000313" key="7">
    <source>
        <dbReference type="Proteomes" id="UP001302812"/>
    </source>
</evidence>
<proteinExistence type="predicted"/>
<dbReference type="Pfam" id="PF00067">
    <property type="entry name" value="p450"/>
    <property type="match status" value="1"/>
</dbReference>
<keyword evidence="5" id="KW-0472">Membrane</keyword>
<dbReference type="InterPro" id="IPR050121">
    <property type="entry name" value="Cytochrome_P450_monoxygenase"/>
</dbReference>
<dbReference type="PANTHER" id="PTHR24305">
    <property type="entry name" value="CYTOCHROME P450"/>
    <property type="match status" value="1"/>
</dbReference>
<evidence type="ECO:0000256" key="3">
    <source>
        <dbReference type="ARBA" id="ARBA00023004"/>
    </source>
</evidence>
<comment type="caution">
    <text evidence="6">The sequence shown here is derived from an EMBL/GenBank/DDBJ whole genome shotgun (WGS) entry which is preliminary data.</text>
</comment>
<evidence type="ECO:0000256" key="2">
    <source>
        <dbReference type="ARBA" id="ARBA00022723"/>
    </source>
</evidence>
<comment type="cofactor">
    <cofactor evidence="4">
        <name>heme</name>
        <dbReference type="ChEBI" id="CHEBI:30413"/>
    </cofactor>
</comment>
<dbReference type="GO" id="GO:0020037">
    <property type="term" value="F:heme binding"/>
    <property type="evidence" value="ECO:0007669"/>
    <property type="project" value="InterPro"/>
</dbReference>
<evidence type="ECO:0000256" key="5">
    <source>
        <dbReference type="SAM" id="Phobius"/>
    </source>
</evidence>
<dbReference type="GeneID" id="89937409"/>
<dbReference type="RefSeq" id="XP_064665169.1">
    <property type="nucleotide sequence ID" value="XM_064813284.1"/>
</dbReference>
<gene>
    <name evidence="6" type="ORF">N656DRAFT_763030</name>
</gene>
<keyword evidence="5" id="KW-1133">Transmembrane helix</keyword>
<name>A0AAN6QF26_9PEZI</name>
<dbReference type="InterPro" id="IPR001128">
    <property type="entry name" value="Cyt_P450"/>
</dbReference>
<dbReference type="SUPFAM" id="SSF48264">
    <property type="entry name" value="Cytochrome P450"/>
    <property type="match status" value="1"/>
</dbReference>
<protein>
    <submittedName>
        <fullName evidence="6">Cytochrome P450</fullName>
    </submittedName>
</protein>
<feature type="transmembrane region" description="Helical" evidence="5">
    <location>
        <begin position="6"/>
        <end position="22"/>
    </location>
</feature>
<dbReference type="GO" id="GO:0005506">
    <property type="term" value="F:iron ion binding"/>
    <property type="evidence" value="ECO:0007669"/>
    <property type="project" value="InterPro"/>
</dbReference>
<evidence type="ECO:0000256" key="1">
    <source>
        <dbReference type="ARBA" id="ARBA00022617"/>
    </source>
</evidence>
<keyword evidence="5" id="KW-0812">Transmembrane</keyword>
<dbReference type="InterPro" id="IPR002401">
    <property type="entry name" value="Cyt_P450_E_grp-I"/>
</dbReference>
<dbReference type="EMBL" id="MU853371">
    <property type="protein sequence ID" value="KAK4107599.1"/>
    <property type="molecule type" value="Genomic_DNA"/>
</dbReference>
<keyword evidence="3 4" id="KW-0408">Iron</keyword>
<evidence type="ECO:0000256" key="4">
    <source>
        <dbReference type="PIRSR" id="PIRSR602401-1"/>
    </source>
</evidence>
<dbReference type="Gene3D" id="1.10.630.10">
    <property type="entry name" value="Cytochrome P450"/>
    <property type="match status" value="1"/>
</dbReference>
<sequence length="576" mass="64387">MLSNLLLVALPVVATYLIVTIWQSRYKQFAHFPQPKTSLLWGHLKPLGELMQRSAPGLHIDHILAQLAQQAGNPPVMFLDLRPASYPMVVVCNQDVAEQVSRASKLFPWSTPKSPTLSALVRLTGEHSILVKQNEDWKQTRKRFNPGFAPQHLMSLLPCILDKTDIFVQHLDNLANSGKEFPLIKFAINLTFDIIGAVVMGVDFDAQHADSSSQGEFIRLYDELLSTYNRSGLERLPQWMFVRREWRRYRLSSKIDRLLEGMIRQKHAEGANSSKTNASSRSVLNLSLQGNDSQTGTLSDDLVHETRDQIKTFLFAGHDTTSILLAWLFYQLARTPRALKAVRDELDDIFGPDPDPAVVRQKLLAPGGEDLIHRMTYTSAVIKEILRLYPPAGTARMAPKGSNFTVQLPDGGGSFCVDGFVIYNCATLIQRDRTVFGESAGDFVPERWLGDKSGIMSAGAGADSGRKYPAGAWRPFERGPRNCIGQDLATIEARVIIAAVARRYDFFKVGLGELDLDEKGQPVLNEKGQFKVKAEMYNVSIAMTFLLLLNVWVKVLTEFAQTQQVTAKPVDGMRMK</sequence>
<feature type="non-terminal residue" evidence="6">
    <location>
        <position position="576"/>
    </location>
</feature>
<evidence type="ECO:0000313" key="6">
    <source>
        <dbReference type="EMBL" id="KAK4107599.1"/>
    </source>
</evidence>
<dbReference type="GO" id="GO:0016705">
    <property type="term" value="F:oxidoreductase activity, acting on paired donors, with incorporation or reduction of molecular oxygen"/>
    <property type="evidence" value="ECO:0007669"/>
    <property type="project" value="InterPro"/>
</dbReference>
<dbReference type="Proteomes" id="UP001302812">
    <property type="component" value="Unassembled WGS sequence"/>
</dbReference>
<dbReference type="PRINTS" id="PR00463">
    <property type="entry name" value="EP450I"/>
</dbReference>
<dbReference type="GO" id="GO:0004497">
    <property type="term" value="F:monooxygenase activity"/>
    <property type="evidence" value="ECO:0007669"/>
    <property type="project" value="InterPro"/>
</dbReference>
<organism evidence="6 7">
    <name type="scientific">Canariomyces notabilis</name>
    <dbReference type="NCBI Taxonomy" id="2074819"/>
    <lineage>
        <taxon>Eukaryota</taxon>
        <taxon>Fungi</taxon>
        <taxon>Dikarya</taxon>
        <taxon>Ascomycota</taxon>
        <taxon>Pezizomycotina</taxon>
        <taxon>Sordariomycetes</taxon>
        <taxon>Sordariomycetidae</taxon>
        <taxon>Sordariales</taxon>
        <taxon>Chaetomiaceae</taxon>
        <taxon>Canariomyces</taxon>
    </lineage>
</organism>
<keyword evidence="2 4" id="KW-0479">Metal-binding</keyword>
<keyword evidence="1 4" id="KW-0349">Heme</keyword>
<keyword evidence="7" id="KW-1185">Reference proteome</keyword>
<dbReference type="CDD" id="cd11051">
    <property type="entry name" value="CYP59-like"/>
    <property type="match status" value="1"/>
</dbReference>
<reference evidence="6" key="2">
    <citation type="submission" date="2023-05" db="EMBL/GenBank/DDBJ databases">
        <authorList>
            <consortium name="Lawrence Berkeley National Laboratory"/>
            <person name="Steindorff A."/>
            <person name="Hensen N."/>
            <person name="Bonometti L."/>
            <person name="Westerberg I."/>
            <person name="Brannstrom I.O."/>
            <person name="Guillou S."/>
            <person name="Cros-Aarteil S."/>
            <person name="Calhoun S."/>
            <person name="Haridas S."/>
            <person name="Kuo A."/>
            <person name="Mondo S."/>
            <person name="Pangilinan J."/>
            <person name="Riley R."/>
            <person name="Labutti K."/>
            <person name="Andreopoulos B."/>
            <person name="Lipzen A."/>
            <person name="Chen C."/>
            <person name="Yanf M."/>
            <person name="Daum C."/>
            <person name="Ng V."/>
            <person name="Clum A."/>
            <person name="Ohm R."/>
            <person name="Martin F."/>
            <person name="Silar P."/>
            <person name="Natvig D."/>
            <person name="Lalanne C."/>
            <person name="Gautier V."/>
            <person name="Ament-Velasquez S.L."/>
            <person name="Kruys A."/>
            <person name="Hutchinson M.I."/>
            <person name="Powell A.J."/>
            <person name="Barry K."/>
            <person name="Miller A.N."/>
            <person name="Grigoriev I.V."/>
            <person name="Debuchy R."/>
            <person name="Gladieux P."/>
            <person name="Thoren M.H."/>
            <person name="Johannesson H."/>
        </authorList>
    </citation>
    <scope>NUCLEOTIDE SEQUENCE</scope>
    <source>
        <strain evidence="6">CBS 508.74</strain>
    </source>
</reference>